<reference evidence="2 3" key="1">
    <citation type="submission" date="2019-06" db="EMBL/GenBank/DDBJ databases">
        <title>Sequencing the genomes of 1000 actinobacteria strains.</title>
        <authorList>
            <person name="Klenk H.-P."/>
        </authorList>
    </citation>
    <scope>NUCLEOTIDE SEQUENCE [LARGE SCALE GENOMIC DNA]</scope>
    <source>
        <strain evidence="2 3">DSM 102200</strain>
    </source>
</reference>
<feature type="region of interest" description="Disordered" evidence="1">
    <location>
        <begin position="47"/>
        <end position="80"/>
    </location>
</feature>
<dbReference type="Proteomes" id="UP000316096">
    <property type="component" value="Unassembled WGS sequence"/>
</dbReference>
<evidence type="ECO:0000313" key="2">
    <source>
        <dbReference type="EMBL" id="TQL97058.1"/>
    </source>
</evidence>
<comment type="caution">
    <text evidence="2">The sequence shown here is derived from an EMBL/GenBank/DDBJ whole genome shotgun (WGS) entry which is preliminary data.</text>
</comment>
<name>A0A543CIY6_9ACTN</name>
<evidence type="ECO:0000313" key="3">
    <source>
        <dbReference type="Proteomes" id="UP000316096"/>
    </source>
</evidence>
<protein>
    <submittedName>
        <fullName evidence="2">Uncharacterized protein</fullName>
    </submittedName>
</protein>
<accession>A0A543CIY6</accession>
<evidence type="ECO:0000256" key="1">
    <source>
        <dbReference type="SAM" id="MobiDB-lite"/>
    </source>
</evidence>
<organism evidence="2 3">
    <name type="scientific">Actinoallomurus bryophytorum</name>
    <dbReference type="NCBI Taxonomy" id="1490222"/>
    <lineage>
        <taxon>Bacteria</taxon>
        <taxon>Bacillati</taxon>
        <taxon>Actinomycetota</taxon>
        <taxon>Actinomycetes</taxon>
        <taxon>Streptosporangiales</taxon>
        <taxon>Thermomonosporaceae</taxon>
        <taxon>Actinoallomurus</taxon>
    </lineage>
</organism>
<keyword evidence="3" id="KW-1185">Reference proteome</keyword>
<feature type="compositionally biased region" description="Basic and acidic residues" evidence="1">
    <location>
        <begin position="63"/>
        <end position="72"/>
    </location>
</feature>
<sequence>MRIVEDEQFIICFNPDAVERDAAIRTRMITQPEDAIAGSAQLSKDKRAELPGVISTKPGPNRYLREERDGRRSGRRARGRRRLEVGRRDCLTLLAVRAPKPREAERGNGSLCVFHSL</sequence>
<dbReference type="OrthoDB" id="9767746at2"/>
<dbReference type="AlphaFoldDB" id="A0A543CIY6"/>
<gene>
    <name evidence="2" type="ORF">FB559_2632</name>
</gene>
<dbReference type="EMBL" id="VFOZ01000001">
    <property type="protein sequence ID" value="TQL97058.1"/>
    <property type="molecule type" value="Genomic_DNA"/>
</dbReference>
<proteinExistence type="predicted"/>